<proteinExistence type="predicted"/>
<dbReference type="EMBL" id="LDTB01000006">
    <property type="protein sequence ID" value="KTT75719.1"/>
    <property type="molecule type" value="Genomic_DNA"/>
</dbReference>
<dbReference type="PATRIC" id="fig|869719.3.peg.2740"/>
<keyword evidence="1" id="KW-0812">Transmembrane</keyword>
<evidence type="ECO:0000313" key="3">
    <source>
        <dbReference type="Proteomes" id="UP000074310"/>
    </source>
</evidence>
<dbReference type="RefSeq" id="WP_058754335.1">
    <property type="nucleotide sequence ID" value="NZ_LDTB01000006.1"/>
</dbReference>
<dbReference type="AlphaFoldDB" id="A0A147I8U5"/>
<sequence length="45" mass="4826">MADEKERIHLDTNEARAGSTPGVTRYILAASLLLVIAIFAAILLS</sequence>
<reference evidence="2 3" key="1">
    <citation type="journal article" date="2016" name="Front. Microbiol.">
        <title>Genomic Resource of Rice Seed Associated Bacteria.</title>
        <authorList>
            <person name="Midha S."/>
            <person name="Bansal K."/>
            <person name="Sharma S."/>
            <person name="Kumar N."/>
            <person name="Patil P.P."/>
            <person name="Chaudhry V."/>
            <person name="Patil P.B."/>
        </authorList>
    </citation>
    <scope>NUCLEOTIDE SEQUENCE [LARGE SCALE GENOMIC DNA]</scope>
    <source>
        <strain evidence="2 3">NS334</strain>
    </source>
</reference>
<evidence type="ECO:0000256" key="1">
    <source>
        <dbReference type="SAM" id="Phobius"/>
    </source>
</evidence>
<protein>
    <submittedName>
        <fullName evidence="2">Regulator</fullName>
    </submittedName>
</protein>
<keyword evidence="3" id="KW-1185">Reference proteome</keyword>
<keyword evidence="1" id="KW-0472">Membrane</keyword>
<comment type="caution">
    <text evidence="2">The sequence shown here is derived from an EMBL/GenBank/DDBJ whole genome shotgun (WGS) entry which is preliminary data.</text>
</comment>
<gene>
    <name evidence="2" type="ORF">NS334_02130</name>
</gene>
<evidence type="ECO:0000313" key="2">
    <source>
        <dbReference type="EMBL" id="KTT75719.1"/>
    </source>
</evidence>
<accession>A0A147I8U5</accession>
<organism evidence="2 3">
    <name type="scientific">Sphingomonas endophytica</name>
    <dbReference type="NCBI Taxonomy" id="869719"/>
    <lineage>
        <taxon>Bacteria</taxon>
        <taxon>Pseudomonadati</taxon>
        <taxon>Pseudomonadota</taxon>
        <taxon>Alphaproteobacteria</taxon>
        <taxon>Sphingomonadales</taxon>
        <taxon>Sphingomonadaceae</taxon>
        <taxon>Sphingomonas</taxon>
    </lineage>
</organism>
<dbReference type="Proteomes" id="UP000074310">
    <property type="component" value="Unassembled WGS sequence"/>
</dbReference>
<name>A0A147I8U5_9SPHN</name>
<keyword evidence="1" id="KW-1133">Transmembrane helix</keyword>
<feature type="transmembrane region" description="Helical" evidence="1">
    <location>
        <begin position="26"/>
        <end position="44"/>
    </location>
</feature>